<dbReference type="Proteomes" id="UP000549765">
    <property type="component" value="Unassembled WGS sequence"/>
</dbReference>
<comment type="caution">
    <text evidence="1">The sequence shown here is derived from an EMBL/GenBank/DDBJ whole genome shotgun (WGS) entry which is preliminary data.</text>
</comment>
<name>A0A7X6N408_9LACO</name>
<evidence type="ECO:0000313" key="2">
    <source>
        <dbReference type="Proteomes" id="UP000549765"/>
    </source>
</evidence>
<keyword evidence="2" id="KW-1185">Reference proteome</keyword>
<reference evidence="1 2" key="1">
    <citation type="submission" date="2020-04" db="EMBL/GenBank/DDBJ databases">
        <title>MicrobeNet Type strains.</title>
        <authorList>
            <person name="Nicholson A.C."/>
        </authorList>
    </citation>
    <scope>NUCLEOTIDE SEQUENCE [LARGE SCALE GENOMIC DNA]</scope>
    <source>
        <strain evidence="1 2">CCUG 61472</strain>
    </source>
</reference>
<sequence>MMTNNKNPFVKPSEFASSVVANSDERDVSKLLDIYVDAMNKANDFNKKNHKTISTKDQLELLKQMGL</sequence>
<evidence type="ECO:0000313" key="1">
    <source>
        <dbReference type="EMBL" id="NKZ23470.1"/>
    </source>
</evidence>
<dbReference type="AlphaFoldDB" id="A0A7X6N408"/>
<proteinExistence type="predicted"/>
<accession>A0A7X6N408</accession>
<dbReference type="EMBL" id="JAAXPN010000001">
    <property type="protein sequence ID" value="NKZ23470.1"/>
    <property type="molecule type" value="Genomic_DNA"/>
</dbReference>
<protein>
    <submittedName>
        <fullName evidence="1">Uncharacterized protein</fullName>
    </submittedName>
</protein>
<organism evidence="1 2">
    <name type="scientific">Periweissella fabalis</name>
    <dbReference type="NCBI Taxonomy" id="1070421"/>
    <lineage>
        <taxon>Bacteria</taxon>
        <taxon>Bacillati</taxon>
        <taxon>Bacillota</taxon>
        <taxon>Bacilli</taxon>
        <taxon>Lactobacillales</taxon>
        <taxon>Lactobacillaceae</taxon>
        <taxon>Periweissella</taxon>
    </lineage>
</organism>
<gene>
    <name evidence="1" type="ORF">HF964_01425</name>
</gene>
<dbReference type="RefSeq" id="WP_168721263.1">
    <property type="nucleotide sequence ID" value="NZ_JAAXPN010000001.1"/>
</dbReference>